<name>A0A9P4TV74_9PEZI</name>
<comment type="caution">
    <text evidence="2">The sequence shown here is derived from an EMBL/GenBank/DDBJ whole genome shotgun (WGS) entry which is preliminary data.</text>
</comment>
<protein>
    <submittedName>
        <fullName evidence="2">Phosphotransferase enzyme family protein</fullName>
    </submittedName>
</protein>
<dbReference type="InterPro" id="IPR051035">
    <property type="entry name" value="Mito_inheritance_9"/>
</dbReference>
<dbReference type="EMBL" id="MU007080">
    <property type="protein sequence ID" value="KAF2423572.1"/>
    <property type="molecule type" value="Genomic_DNA"/>
</dbReference>
<feature type="domain" description="Aminoglycoside phosphotransferase" evidence="1">
    <location>
        <begin position="316"/>
        <end position="350"/>
    </location>
</feature>
<dbReference type="InterPro" id="IPR011009">
    <property type="entry name" value="Kinase-like_dom_sf"/>
</dbReference>
<gene>
    <name evidence="2" type="ORF">EJ08DRAFT_701074</name>
</gene>
<accession>A0A9P4TV74</accession>
<dbReference type="SUPFAM" id="SSF56112">
    <property type="entry name" value="Protein kinase-like (PK-like)"/>
    <property type="match status" value="2"/>
</dbReference>
<dbReference type="PANTHER" id="PTHR36091:SF2">
    <property type="entry name" value="AMINOGLYCOSIDE PHOSPHOTRANSFERASE DOMAIN-CONTAINING PROTEIN"/>
    <property type="match status" value="1"/>
</dbReference>
<sequence length="554" mass="62962">MSKEAVHARLFHRKRASLPDWNIHDDFFQFTRGTFVRNEAEQLASRRIKFDMNELTRVAASSIGANSCIMVENLPDGMYNKTFLLSMDDGQKVVAKVPNPNSGTPYFTTASEVATMDFPIYVRNTLKAPVPKVFKYECRSSNPVGAEFIIMEKVAGVQLGQLWSKMELVDKMRLRLDLSRLQSLWLSLKFNGYGALYYSRDLENPHRSVLYTQSSGEPISDRNFTIGPVTGRQWFDEGRGNLLLDRGPWKCVQNYYNAIGNREETAISVLTPAPKPTVMVCGPGIYQPRISDKLAAIDSYLKINNDLLPTEDSLISSHIWHNDLHAENIFVDPLDPTRITGIIDWQGMDLLPLIEHNIDPSFIEYTGPEPDTLEPPQLKDTNLEGAEKAAALKQYFDEALFIASRKITLKRLPSAYAATQFQHTDAFNLLILGRRLSEFGEAHFNSLVLSLREAWSTLPVVQASLPPREFPVSIDKARAQEIESSIERALLAIQLMNKVKARLGPLWPDKDAVAYEDYDRTKSALRESREEIVARFGKTEDEREELRRLWPFDD</sequence>
<dbReference type="AlphaFoldDB" id="A0A9P4TV74"/>
<dbReference type="Gene3D" id="3.90.1200.10">
    <property type="match status" value="1"/>
</dbReference>
<reference evidence="2" key="1">
    <citation type="journal article" date="2020" name="Stud. Mycol.">
        <title>101 Dothideomycetes genomes: a test case for predicting lifestyles and emergence of pathogens.</title>
        <authorList>
            <person name="Haridas S."/>
            <person name="Albert R."/>
            <person name="Binder M."/>
            <person name="Bloem J."/>
            <person name="Labutti K."/>
            <person name="Salamov A."/>
            <person name="Andreopoulos B."/>
            <person name="Baker S."/>
            <person name="Barry K."/>
            <person name="Bills G."/>
            <person name="Bluhm B."/>
            <person name="Cannon C."/>
            <person name="Castanera R."/>
            <person name="Culley D."/>
            <person name="Daum C."/>
            <person name="Ezra D."/>
            <person name="Gonzalez J."/>
            <person name="Henrissat B."/>
            <person name="Kuo A."/>
            <person name="Liang C."/>
            <person name="Lipzen A."/>
            <person name="Lutzoni F."/>
            <person name="Magnuson J."/>
            <person name="Mondo S."/>
            <person name="Nolan M."/>
            <person name="Ohm R."/>
            <person name="Pangilinan J."/>
            <person name="Park H.-J."/>
            <person name="Ramirez L."/>
            <person name="Alfaro M."/>
            <person name="Sun H."/>
            <person name="Tritt A."/>
            <person name="Yoshinaga Y."/>
            <person name="Zwiers L.-H."/>
            <person name="Turgeon B."/>
            <person name="Goodwin S."/>
            <person name="Spatafora J."/>
            <person name="Crous P."/>
            <person name="Grigoriev I."/>
        </authorList>
    </citation>
    <scope>NUCLEOTIDE SEQUENCE</scope>
    <source>
        <strain evidence="2">CBS 130266</strain>
    </source>
</reference>
<dbReference type="PANTHER" id="PTHR36091">
    <property type="entry name" value="ALTERED INHERITANCE OF MITOCHONDRIA PROTEIN 9, MITOCHONDRIAL"/>
    <property type="match status" value="1"/>
</dbReference>
<keyword evidence="3" id="KW-1185">Reference proteome</keyword>
<dbReference type="Proteomes" id="UP000800235">
    <property type="component" value="Unassembled WGS sequence"/>
</dbReference>
<evidence type="ECO:0000313" key="2">
    <source>
        <dbReference type="EMBL" id="KAF2423572.1"/>
    </source>
</evidence>
<organism evidence="2 3">
    <name type="scientific">Tothia fuscella</name>
    <dbReference type="NCBI Taxonomy" id="1048955"/>
    <lineage>
        <taxon>Eukaryota</taxon>
        <taxon>Fungi</taxon>
        <taxon>Dikarya</taxon>
        <taxon>Ascomycota</taxon>
        <taxon>Pezizomycotina</taxon>
        <taxon>Dothideomycetes</taxon>
        <taxon>Pleosporomycetidae</taxon>
        <taxon>Venturiales</taxon>
        <taxon>Cylindrosympodiaceae</taxon>
        <taxon>Tothia</taxon>
    </lineage>
</organism>
<dbReference type="Gene3D" id="3.30.200.20">
    <property type="entry name" value="Phosphorylase Kinase, domain 1"/>
    <property type="match status" value="1"/>
</dbReference>
<dbReference type="OrthoDB" id="2831558at2759"/>
<evidence type="ECO:0000313" key="3">
    <source>
        <dbReference type="Proteomes" id="UP000800235"/>
    </source>
</evidence>
<evidence type="ECO:0000259" key="1">
    <source>
        <dbReference type="Pfam" id="PF01636"/>
    </source>
</evidence>
<dbReference type="Pfam" id="PF01636">
    <property type="entry name" value="APH"/>
    <property type="match status" value="1"/>
</dbReference>
<proteinExistence type="predicted"/>
<dbReference type="InterPro" id="IPR002575">
    <property type="entry name" value="Aminoglycoside_PTrfase"/>
</dbReference>
<dbReference type="GO" id="GO:0005739">
    <property type="term" value="C:mitochondrion"/>
    <property type="evidence" value="ECO:0007669"/>
    <property type="project" value="TreeGrafter"/>
</dbReference>